<dbReference type="InterPro" id="IPR036554">
    <property type="entry name" value="GHMP_kinase_C_sf"/>
</dbReference>
<dbReference type="GO" id="GO:0016301">
    <property type="term" value="F:kinase activity"/>
    <property type="evidence" value="ECO:0007669"/>
    <property type="project" value="UniProtKB-KW"/>
</dbReference>
<dbReference type="SUPFAM" id="SSF55060">
    <property type="entry name" value="GHMP Kinase, C-terminal domain"/>
    <property type="match status" value="1"/>
</dbReference>
<accession>K1TAU6</accession>
<sequence>LQNIFAVSDYTHQAVGIALNVAEHALARKGACRVHGGGFAGTIQAFVPQDILKSFIVDIEKVFGAGSCHVLSIRPVGGTEVQL</sequence>
<organism evidence="1">
    <name type="scientific">human gut metagenome</name>
    <dbReference type="NCBI Taxonomy" id="408170"/>
    <lineage>
        <taxon>unclassified sequences</taxon>
        <taxon>metagenomes</taxon>
        <taxon>organismal metagenomes</taxon>
    </lineage>
</organism>
<reference evidence="1" key="1">
    <citation type="journal article" date="2013" name="Environ. Microbiol.">
        <title>Microbiota from the distal guts of lean and obese adolescents exhibit partial functional redundancy besides clear differences in community structure.</title>
        <authorList>
            <person name="Ferrer M."/>
            <person name="Ruiz A."/>
            <person name="Lanza F."/>
            <person name="Haange S.B."/>
            <person name="Oberbach A."/>
            <person name="Till H."/>
            <person name="Bargiela R."/>
            <person name="Campoy C."/>
            <person name="Segura M.T."/>
            <person name="Richter M."/>
            <person name="von Bergen M."/>
            <person name="Seifert J."/>
            <person name="Suarez A."/>
        </authorList>
    </citation>
    <scope>NUCLEOTIDE SEQUENCE</scope>
</reference>
<comment type="caution">
    <text evidence="1">The sequence shown here is derived from an EMBL/GenBank/DDBJ whole genome shotgun (WGS) entry which is preliminary data.</text>
</comment>
<name>K1TAU6_9ZZZZ</name>
<dbReference type="EMBL" id="AJWZ01005096">
    <property type="protein sequence ID" value="EKC63535.1"/>
    <property type="molecule type" value="Genomic_DNA"/>
</dbReference>
<dbReference type="AlphaFoldDB" id="K1TAU6"/>
<proteinExistence type="predicted"/>
<gene>
    <name evidence="1" type="ORF">OBE_07416</name>
</gene>
<keyword evidence="1" id="KW-0808">Transferase</keyword>
<feature type="non-terminal residue" evidence="1">
    <location>
        <position position="1"/>
    </location>
</feature>
<protein>
    <submittedName>
        <fullName evidence="1">Galactokinase</fullName>
    </submittedName>
</protein>
<evidence type="ECO:0000313" key="1">
    <source>
        <dbReference type="EMBL" id="EKC63535.1"/>
    </source>
</evidence>
<keyword evidence="1" id="KW-0418">Kinase</keyword>